<sequence>MINGKLLIVRGKRPFLFLLLLLILAACQKTAPATPTATAVPLPTSTPLPEPTATPNPLIQGSNGYPWWNDVVFYEIFVRSFYDSDGDGIGDLNGVIEKLDYLNDGDPSTSDDLGVTGIWLMPIMVSPSYHGYDVVDYFQIDPDYGTNEDFARLMEEAHARGIRVIVDLVMNHTSSQNPWFVEAKNPDSDKRDWYVWEDENPSYRGPWGQSVWHSTPNGYYYAVFWGGMPDLNYENPEVTAAMYEIIQFWLEEMDVDGFRLDGVKHMVEDGRIQENSLATHAWLKDFYTFYKGINANALTVGEAWTGTQQVVDYTGDEVDIAFQFDLALDILNGADAGLGVIFSKTQQEVVDSFPANQYATFITNHDQNRVMSQLDGDEAKARLAASLLLTAPGVPFIYYGEEIGQAGTKPDEDIRLPMQWASNGPKVGFTEGTPWRPAAADFPVRSVQRQEDDPNSLLTHYRTLIQLRNEHEALRVGDWILVEANSARLYTFLRQTEGETILVIINLNRNPVTAANYSLELAGGVLDGSVTAVSLFGNSVTAAPEINSDGSFSGYTPFDEISAQSTHIIQLQSEK</sequence>
<dbReference type="GO" id="GO:0043169">
    <property type="term" value="F:cation binding"/>
    <property type="evidence" value="ECO:0007669"/>
    <property type="project" value="InterPro"/>
</dbReference>
<gene>
    <name evidence="4" type="ORF">MNBD_CHLOROFLEXI01-2147</name>
</gene>
<feature type="compositionally biased region" description="Pro residues" evidence="2">
    <location>
        <begin position="44"/>
        <end position="54"/>
    </location>
</feature>
<dbReference type="EMBL" id="UOEU01001045">
    <property type="protein sequence ID" value="VAW43205.1"/>
    <property type="molecule type" value="Genomic_DNA"/>
</dbReference>
<reference evidence="4" key="1">
    <citation type="submission" date="2018-06" db="EMBL/GenBank/DDBJ databases">
        <authorList>
            <person name="Zhirakovskaya E."/>
        </authorList>
    </citation>
    <scope>NUCLEOTIDE SEQUENCE</scope>
</reference>
<proteinExistence type="inferred from homology"/>
<dbReference type="Gene3D" id="3.20.20.80">
    <property type="entry name" value="Glycosidases"/>
    <property type="match status" value="1"/>
</dbReference>
<dbReference type="EC" id="5.4.99.16" evidence="4"/>
<comment type="similarity">
    <text evidence="1">Belongs to the glycosyl hydrolase 13 family.</text>
</comment>
<keyword evidence="4" id="KW-0413">Isomerase</keyword>
<name>A0A3B0VI35_9ZZZZ</name>
<dbReference type="GO" id="GO:0004556">
    <property type="term" value="F:alpha-amylase activity"/>
    <property type="evidence" value="ECO:0007669"/>
    <property type="project" value="InterPro"/>
</dbReference>
<organism evidence="4">
    <name type="scientific">hydrothermal vent metagenome</name>
    <dbReference type="NCBI Taxonomy" id="652676"/>
    <lineage>
        <taxon>unclassified sequences</taxon>
        <taxon>metagenomes</taxon>
        <taxon>ecological metagenomes</taxon>
    </lineage>
</organism>
<dbReference type="InterPro" id="IPR013780">
    <property type="entry name" value="Glyco_hydro_b"/>
</dbReference>
<dbReference type="SUPFAM" id="SSF51445">
    <property type="entry name" value="(Trans)glycosidases"/>
    <property type="match status" value="1"/>
</dbReference>
<dbReference type="GO" id="GO:0009313">
    <property type="term" value="P:oligosaccharide catabolic process"/>
    <property type="evidence" value="ECO:0007669"/>
    <property type="project" value="TreeGrafter"/>
</dbReference>
<feature type="domain" description="Glycosyl hydrolase family 13 catalytic" evidence="3">
    <location>
        <begin position="75"/>
        <end position="468"/>
    </location>
</feature>
<dbReference type="PROSITE" id="PS51257">
    <property type="entry name" value="PROKAR_LIPOPROTEIN"/>
    <property type="match status" value="1"/>
</dbReference>
<dbReference type="Gene3D" id="3.90.400.10">
    <property type="entry name" value="Oligo-1,6-glucosidase, Domain 2"/>
    <property type="match status" value="1"/>
</dbReference>
<dbReference type="SMART" id="SM00642">
    <property type="entry name" value="Aamy"/>
    <property type="match status" value="1"/>
</dbReference>
<dbReference type="PANTHER" id="PTHR10357:SF179">
    <property type="entry name" value="NEUTRAL AND BASIC AMINO ACID TRANSPORT PROTEIN RBAT"/>
    <property type="match status" value="1"/>
</dbReference>
<dbReference type="InterPro" id="IPR017853">
    <property type="entry name" value="GH"/>
</dbReference>
<protein>
    <submittedName>
        <fullName evidence="4">Trehalose synthase</fullName>
        <ecNumber evidence="4">5.4.99.16</ecNumber>
    </submittedName>
</protein>
<feature type="region of interest" description="Disordered" evidence="2">
    <location>
        <begin position="35"/>
        <end position="55"/>
    </location>
</feature>
<evidence type="ECO:0000259" key="3">
    <source>
        <dbReference type="SMART" id="SM00642"/>
    </source>
</evidence>
<evidence type="ECO:0000256" key="2">
    <source>
        <dbReference type="SAM" id="MobiDB-lite"/>
    </source>
</evidence>
<evidence type="ECO:0000313" key="4">
    <source>
        <dbReference type="EMBL" id="VAW43205.1"/>
    </source>
</evidence>
<dbReference type="GO" id="GO:0047471">
    <property type="term" value="F:maltose alpha-D-glucosyltransferase activity"/>
    <property type="evidence" value="ECO:0007669"/>
    <property type="project" value="UniProtKB-EC"/>
</dbReference>
<evidence type="ECO:0000256" key="1">
    <source>
        <dbReference type="ARBA" id="ARBA00008061"/>
    </source>
</evidence>
<dbReference type="InterPro" id="IPR006047">
    <property type="entry name" value="GH13_cat_dom"/>
</dbReference>
<dbReference type="PRINTS" id="PR00110">
    <property type="entry name" value="ALPHAAMYLASE"/>
</dbReference>
<dbReference type="Gene3D" id="2.60.40.1180">
    <property type="entry name" value="Golgi alpha-mannosidase II"/>
    <property type="match status" value="1"/>
</dbReference>
<dbReference type="InterPro" id="IPR006046">
    <property type="entry name" value="Alpha_amylase"/>
</dbReference>
<dbReference type="InterPro" id="IPR045857">
    <property type="entry name" value="O16G_dom_2"/>
</dbReference>
<dbReference type="SUPFAM" id="SSF51011">
    <property type="entry name" value="Glycosyl hydrolase domain"/>
    <property type="match status" value="1"/>
</dbReference>
<dbReference type="PANTHER" id="PTHR10357">
    <property type="entry name" value="ALPHA-AMYLASE FAMILY MEMBER"/>
    <property type="match status" value="1"/>
</dbReference>
<dbReference type="Pfam" id="PF00128">
    <property type="entry name" value="Alpha-amylase"/>
    <property type="match status" value="1"/>
</dbReference>
<accession>A0A3B0VI35</accession>
<dbReference type="CDD" id="cd11316">
    <property type="entry name" value="AmyAc_bac2_AmyA"/>
    <property type="match status" value="1"/>
</dbReference>
<dbReference type="AlphaFoldDB" id="A0A3B0VI35"/>